<dbReference type="Proteomes" id="UP000595662">
    <property type="component" value="Chromosome 1"/>
</dbReference>
<gene>
    <name evidence="1" type="ORF">Pdw03_3134</name>
</gene>
<dbReference type="EMBL" id="CP060774">
    <property type="protein sequence ID" value="QQK40280.1"/>
    <property type="molecule type" value="Genomic_DNA"/>
</dbReference>
<dbReference type="AlphaFoldDB" id="A0A7T7BHT6"/>
<reference evidence="1 2" key="1">
    <citation type="submission" date="2020-08" db="EMBL/GenBank/DDBJ databases">
        <title>The completed genome sequence of the pathogenic ascomycete fungus Penicillium digitatum.</title>
        <authorList>
            <person name="Wang M."/>
        </authorList>
    </citation>
    <scope>NUCLEOTIDE SEQUENCE [LARGE SCALE GENOMIC DNA]</scope>
    <source>
        <strain evidence="1 2">PdW03</strain>
    </source>
</reference>
<protein>
    <submittedName>
        <fullName evidence="1">Uncharacterized protein</fullName>
    </submittedName>
</protein>
<sequence length="87" mass="9918">MTRDNSNSASRRVAMQACHCAVVSMHFAPVLRVQKTRCILQGYPLNTYIARERPPRITLRNEEEETKSGISSGQMLSLRWTVLNNQV</sequence>
<evidence type="ECO:0000313" key="1">
    <source>
        <dbReference type="EMBL" id="QQK40280.1"/>
    </source>
</evidence>
<evidence type="ECO:0000313" key="2">
    <source>
        <dbReference type="Proteomes" id="UP000595662"/>
    </source>
</evidence>
<dbReference type="GeneID" id="90952473"/>
<organism evidence="1 2">
    <name type="scientific">Penicillium digitatum</name>
    <name type="common">Green mold</name>
    <dbReference type="NCBI Taxonomy" id="36651"/>
    <lineage>
        <taxon>Eukaryota</taxon>
        <taxon>Fungi</taxon>
        <taxon>Dikarya</taxon>
        <taxon>Ascomycota</taxon>
        <taxon>Pezizomycotina</taxon>
        <taxon>Eurotiomycetes</taxon>
        <taxon>Eurotiomycetidae</taxon>
        <taxon>Eurotiales</taxon>
        <taxon>Aspergillaceae</taxon>
        <taxon>Penicillium</taxon>
    </lineage>
</organism>
<dbReference type="RefSeq" id="XP_065955797.1">
    <property type="nucleotide sequence ID" value="XM_066100397.1"/>
</dbReference>
<proteinExistence type="predicted"/>
<accession>A0A7T7BHT6</accession>
<name>A0A7T7BHT6_PENDI</name>